<accession>A0AAW2D5Q0</accession>
<dbReference type="AlphaFoldDB" id="A0AAW2D5Q0"/>
<dbReference type="PANTHER" id="PTHR33710">
    <property type="entry name" value="BNAC02G09200D PROTEIN"/>
    <property type="match status" value="1"/>
</dbReference>
<dbReference type="EMBL" id="JAZDWU010000004">
    <property type="protein sequence ID" value="KAL0004465.1"/>
    <property type="molecule type" value="Genomic_DNA"/>
</dbReference>
<dbReference type="InterPro" id="IPR036691">
    <property type="entry name" value="Endo/exonu/phosph_ase_sf"/>
</dbReference>
<dbReference type="PANTHER" id="PTHR33710:SF77">
    <property type="entry name" value="DNASE I-LIKE SUPERFAMILY PROTEIN"/>
    <property type="match status" value="1"/>
</dbReference>
<proteinExistence type="predicted"/>
<evidence type="ECO:0000313" key="1">
    <source>
        <dbReference type="EMBL" id="KAL0004465.1"/>
    </source>
</evidence>
<reference evidence="1 2" key="1">
    <citation type="submission" date="2024-01" db="EMBL/GenBank/DDBJ databases">
        <title>A telomere-to-telomere, gap-free genome of sweet tea (Lithocarpus litseifolius).</title>
        <authorList>
            <person name="Zhou J."/>
        </authorList>
    </citation>
    <scope>NUCLEOTIDE SEQUENCE [LARGE SCALE GENOMIC DNA]</scope>
    <source>
        <strain evidence="1">Zhou-2022a</strain>
        <tissue evidence="1">Leaf</tissue>
    </source>
</reference>
<comment type="caution">
    <text evidence="1">The sequence shown here is derived from an EMBL/GenBank/DDBJ whole genome shotgun (WGS) entry which is preliminary data.</text>
</comment>
<dbReference type="Gene3D" id="3.60.10.10">
    <property type="entry name" value="Endonuclease/exonuclease/phosphatase"/>
    <property type="match status" value="1"/>
</dbReference>
<gene>
    <name evidence="1" type="ORF">SO802_012026</name>
</gene>
<dbReference type="Proteomes" id="UP001459277">
    <property type="component" value="Unassembled WGS sequence"/>
</dbReference>
<evidence type="ECO:0000313" key="2">
    <source>
        <dbReference type="Proteomes" id="UP001459277"/>
    </source>
</evidence>
<organism evidence="1 2">
    <name type="scientific">Lithocarpus litseifolius</name>
    <dbReference type="NCBI Taxonomy" id="425828"/>
    <lineage>
        <taxon>Eukaryota</taxon>
        <taxon>Viridiplantae</taxon>
        <taxon>Streptophyta</taxon>
        <taxon>Embryophyta</taxon>
        <taxon>Tracheophyta</taxon>
        <taxon>Spermatophyta</taxon>
        <taxon>Magnoliopsida</taxon>
        <taxon>eudicotyledons</taxon>
        <taxon>Gunneridae</taxon>
        <taxon>Pentapetalae</taxon>
        <taxon>rosids</taxon>
        <taxon>fabids</taxon>
        <taxon>Fagales</taxon>
        <taxon>Fagaceae</taxon>
        <taxon>Lithocarpus</taxon>
    </lineage>
</organism>
<dbReference type="SUPFAM" id="SSF56219">
    <property type="entry name" value="DNase I-like"/>
    <property type="match status" value="1"/>
</dbReference>
<sequence length="136" mass="16070">MVDLDFSGPRFTWSNKRDINNLIPERIDRFFMNPSWCLLYPDAKVSHLTRCHSDHCPVLLETSPRRAVHLSKPFRFQSFWLSDPSFPNVVNQAWRQPRKLPEAIEKFSKEASSWNKNHFGNIFGKKRRIMAQLRGV</sequence>
<protein>
    <submittedName>
        <fullName evidence="1">Uncharacterized protein</fullName>
    </submittedName>
</protein>
<keyword evidence="2" id="KW-1185">Reference proteome</keyword>
<name>A0AAW2D5Q0_9ROSI</name>